<comment type="caution">
    <text evidence="8">The sequence shown here is derived from an EMBL/GenBank/DDBJ whole genome shotgun (WGS) entry which is preliminary data.</text>
</comment>
<dbReference type="InterPro" id="IPR023214">
    <property type="entry name" value="HAD_sf"/>
</dbReference>
<dbReference type="AlphaFoldDB" id="A0A1F7GID8"/>
<dbReference type="Gene3D" id="3.40.50.1000">
    <property type="entry name" value="HAD superfamily/HAD-like"/>
    <property type="match status" value="1"/>
</dbReference>
<feature type="transmembrane region" description="Helical" evidence="6">
    <location>
        <begin position="243"/>
        <end position="262"/>
    </location>
</feature>
<dbReference type="InterPro" id="IPR018303">
    <property type="entry name" value="ATPase_P-typ_P_site"/>
</dbReference>
<keyword evidence="4 6" id="KW-1133">Transmembrane helix</keyword>
<dbReference type="InterPro" id="IPR008250">
    <property type="entry name" value="ATPase_P-typ_transduc_dom_A_sf"/>
</dbReference>
<evidence type="ECO:0000256" key="6">
    <source>
        <dbReference type="RuleBase" id="RU362081"/>
    </source>
</evidence>
<dbReference type="InterPro" id="IPR036412">
    <property type="entry name" value="HAD-like_sf"/>
</dbReference>
<feature type="domain" description="P-type ATPase A" evidence="7">
    <location>
        <begin position="140"/>
        <end position="227"/>
    </location>
</feature>
<dbReference type="GO" id="GO:0019829">
    <property type="term" value="F:ATPase-coupled monoatomic cation transmembrane transporter activity"/>
    <property type="evidence" value="ECO:0007669"/>
    <property type="project" value="InterPro"/>
</dbReference>
<feature type="transmembrane region" description="Helical" evidence="6">
    <location>
        <begin position="77"/>
        <end position="102"/>
    </location>
</feature>
<comment type="similarity">
    <text evidence="2 6">Belongs to the cation transport ATPase (P-type) (TC 3.A.3) family. Type IB subfamily.</text>
</comment>
<feature type="transmembrane region" description="Helical" evidence="6">
    <location>
        <begin position="268"/>
        <end position="289"/>
    </location>
</feature>
<dbReference type="NCBIfam" id="TIGR01494">
    <property type="entry name" value="ATPase_P-type"/>
    <property type="match status" value="1"/>
</dbReference>
<dbReference type="PANTHER" id="PTHR48085:SF5">
    <property type="entry name" value="CADMIUM_ZINC-TRANSPORTING ATPASE HMA4-RELATED"/>
    <property type="match status" value="1"/>
</dbReference>
<sequence length="605" mass="65880">MKLSKLYIRDLIHKIVNSFFIPILVAVGIILALFFQFVLKMQETATIVLLLIIFVGSLELIQDTWNSIRNKKFALDYIAILAISVGLASGQYLVSAIIVLMLSGGNTLEKYGMARARSSLTKLTDRIPSSVFLWKKGKIGKKVSIASVGIGTNIVVRRGEVIPLDGTLISDSALVDESSLTGEVYIMEKMKGDRMRSGTVNGGDVLIISVTKIDKDSTYRKIIEMVEAAQREKTPLIRLADKYSVIFTIITLILSGIAYFVSHDLSRVLSVLVIATPCPLILATPIALMGGMNRAGKKRIIMKNLASLEVLSRVDTIIFDKTGTITLGKPSITKLTIIDTTFTEKEVCEIAASIERNSLHPFAKAIVLYAQEKKYSQKSSKNVIEKIGQGISGIVEGKNYTLSKIGNTTGMKIQLLSAGHQIAIFEFEDTIKKTSATIIKNLKNSGLEVLIYTGDKHEVAMELIKQLGQKIQIKSECTPEDKKNGINELKKQRKIIAMVGDGINDAPALALADVGLVFSNEEHTAASEAADIVFLGGDFALVTEVIEIGRDTIHIATQSIVFGIGLSIIGMIFATVGFIPALIGAFLQETIDIAVIFNALRASRE</sequence>
<feature type="transmembrane region" description="Helical" evidence="6">
    <location>
        <begin position="20"/>
        <end position="39"/>
    </location>
</feature>
<accession>A0A1F7GID8</accession>
<dbReference type="GO" id="GO:0016887">
    <property type="term" value="F:ATP hydrolysis activity"/>
    <property type="evidence" value="ECO:0007669"/>
    <property type="project" value="InterPro"/>
</dbReference>
<keyword evidence="5 6" id="KW-0472">Membrane</keyword>
<keyword evidence="6" id="KW-0547">Nucleotide-binding</keyword>
<dbReference type="InterPro" id="IPR027256">
    <property type="entry name" value="P-typ_ATPase_IB"/>
</dbReference>
<dbReference type="Gene3D" id="3.40.1110.10">
    <property type="entry name" value="Calcium-transporting ATPase, cytoplasmic domain N"/>
    <property type="match status" value="1"/>
</dbReference>
<comment type="subcellular location">
    <subcellularLocation>
        <location evidence="6">Cell membrane</location>
    </subcellularLocation>
    <subcellularLocation>
        <location evidence="1">Membrane</location>
    </subcellularLocation>
</comment>
<organism evidence="8 9">
    <name type="scientific">Candidatus Roizmanbacteria bacterium RIFCSPHIGHO2_01_FULL_39_24</name>
    <dbReference type="NCBI Taxonomy" id="1802032"/>
    <lineage>
        <taxon>Bacteria</taxon>
        <taxon>Candidatus Roizmaniibacteriota</taxon>
    </lineage>
</organism>
<dbReference type="PRINTS" id="PR00119">
    <property type="entry name" value="CATATPASE"/>
</dbReference>
<keyword evidence="6" id="KW-0067">ATP-binding</keyword>
<keyword evidence="6" id="KW-0479">Metal-binding</keyword>
<feature type="transmembrane region" description="Helical" evidence="6">
    <location>
        <begin position="46"/>
        <end position="65"/>
    </location>
</feature>
<dbReference type="Gene3D" id="2.70.150.10">
    <property type="entry name" value="Calcium-transporting ATPase, cytoplasmic transduction domain A"/>
    <property type="match status" value="1"/>
</dbReference>
<protein>
    <submittedName>
        <fullName evidence="8">Cadmium-translocating P-type ATPase</fullName>
    </submittedName>
</protein>
<dbReference type="GO" id="GO:0015086">
    <property type="term" value="F:cadmium ion transmembrane transporter activity"/>
    <property type="evidence" value="ECO:0007669"/>
    <property type="project" value="TreeGrafter"/>
</dbReference>
<evidence type="ECO:0000313" key="8">
    <source>
        <dbReference type="EMBL" id="OGK18768.1"/>
    </source>
</evidence>
<evidence type="ECO:0000313" key="9">
    <source>
        <dbReference type="Proteomes" id="UP000176850"/>
    </source>
</evidence>
<keyword evidence="3 6" id="KW-0812">Transmembrane</keyword>
<dbReference type="Pfam" id="PF00702">
    <property type="entry name" value="Hydrolase"/>
    <property type="match status" value="1"/>
</dbReference>
<dbReference type="GO" id="GO:0005886">
    <property type="term" value="C:plasma membrane"/>
    <property type="evidence" value="ECO:0007669"/>
    <property type="project" value="UniProtKB-SubCell"/>
</dbReference>
<name>A0A1F7GID8_9BACT</name>
<dbReference type="InterPro" id="IPR001757">
    <property type="entry name" value="P_typ_ATPase"/>
</dbReference>
<dbReference type="InterPro" id="IPR051014">
    <property type="entry name" value="Cation_Transport_ATPase_IB"/>
</dbReference>
<dbReference type="PANTHER" id="PTHR48085">
    <property type="entry name" value="CADMIUM/ZINC-TRANSPORTING ATPASE HMA2-RELATED"/>
    <property type="match status" value="1"/>
</dbReference>
<feature type="transmembrane region" description="Helical" evidence="6">
    <location>
        <begin position="560"/>
        <end position="587"/>
    </location>
</feature>
<gene>
    <name evidence="8" type="ORF">A2799_03315</name>
</gene>
<dbReference type="SUPFAM" id="SSF56784">
    <property type="entry name" value="HAD-like"/>
    <property type="match status" value="1"/>
</dbReference>
<dbReference type="InterPro" id="IPR059000">
    <property type="entry name" value="ATPase_P-type_domA"/>
</dbReference>
<dbReference type="GO" id="GO:0046872">
    <property type="term" value="F:metal ion binding"/>
    <property type="evidence" value="ECO:0007669"/>
    <property type="project" value="UniProtKB-KW"/>
</dbReference>
<keyword evidence="6" id="KW-1003">Cell membrane</keyword>
<dbReference type="NCBIfam" id="TIGR01525">
    <property type="entry name" value="ATPase-IB_hvy"/>
    <property type="match status" value="1"/>
</dbReference>
<dbReference type="EMBL" id="MFZH01000026">
    <property type="protein sequence ID" value="OGK18768.1"/>
    <property type="molecule type" value="Genomic_DNA"/>
</dbReference>
<dbReference type="SUPFAM" id="SSF81653">
    <property type="entry name" value="Calcium ATPase, transduction domain A"/>
    <property type="match status" value="1"/>
</dbReference>
<dbReference type="NCBIfam" id="TIGR01512">
    <property type="entry name" value="ATPase-IB2_Cd"/>
    <property type="match status" value="1"/>
</dbReference>
<reference evidence="8 9" key="1">
    <citation type="journal article" date="2016" name="Nat. Commun.">
        <title>Thousands of microbial genomes shed light on interconnected biogeochemical processes in an aquifer system.</title>
        <authorList>
            <person name="Anantharaman K."/>
            <person name="Brown C.T."/>
            <person name="Hug L.A."/>
            <person name="Sharon I."/>
            <person name="Castelle C.J."/>
            <person name="Probst A.J."/>
            <person name="Thomas B.C."/>
            <person name="Singh A."/>
            <person name="Wilkins M.J."/>
            <person name="Karaoz U."/>
            <person name="Brodie E.L."/>
            <person name="Williams K.H."/>
            <person name="Hubbard S.S."/>
            <person name="Banfield J.F."/>
        </authorList>
    </citation>
    <scope>NUCLEOTIDE SEQUENCE [LARGE SCALE GENOMIC DNA]</scope>
</reference>
<evidence type="ECO:0000256" key="2">
    <source>
        <dbReference type="ARBA" id="ARBA00006024"/>
    </source>
</evidence>
<proteinExistence type="inferred from homology"/>
<evidence type="ECO:0000256" key="1">
    <source>
        <dbReference type="ARBA" id="ARBA00004370"/>
    </source>
</evidence>
<evidence type="ECO:0000256" key="5">
    <source>
        <dbReference type="ARBA" id="ARBA00023136"/>
    </source>
</evidence>
<dbReference type="InterPro" id="IPR023298">
    <property type="entry name" value="ATPase_P-typ_TM_dom_sf"/>
</dbReference>
<evidence type="ECO:0000256" key="4">
    <source>
        <dbReference type="ARBA" id="ARBA00022989"/>
    </source>
</evidence>
<dbReference type="Pfam" id="PF00122">
    <property type="entry name" value="E1-E2_ATPase"/>
    <property type="match status" value="1"/>
</dbReference>
<dbReference type="PRINTS" id="PR00120">
    <property type="entry name" value="HATPASE"/>
</dbReference>
<dbReference type="Proteomes" id="UP000176850">
    <property type="component" value="Unassembled WGS sequence"/>
</dbReference>
<dbReference type="SUPFAM" id="SSF81665">
    <property type="entry name" value="Calcium ATPase, transmembrane domain M"/>
    <property type="match status" value="1"/>
</dbReference>
<dbReference type="GO" id="GO:0005524">
    <property type="term" value="F:ATP binding"/>
    <property type="evidence" value="ECO:0007669"/>
    <property type="project" value="UniProtKB-UniRule"/>
</dbReference>
<dbReference type="InterPro" id="IPR023299">
    <property type="entry name" value="ATPase_P-typ_cyto_dom_N"/>
</dbReference>
<evidence type="ECO:0000256" key="3">
    <source>
        <dbReference type="ARBA" id="ARBA00022692"/>
    </source>
</evidence>
<dbReference type="PROSITE" id="PS00154">
    <property type="entry name" value="ATPASE_E1_E2"/>
    <property type="match status" value="1"/>
</dbReference>
<evidence type="ECO:0000259" key="7">
    <source>
        <dbReference type="Pfam" id="PF00122"/>
    </source>
</evidence>